<gene>
    <name evidence="4" type="ORF">PINE0816_LOCUS12649</name>
</gene>
<dbReference type="InterPro" id="IPR003382">
    <property type="entry name" value="Flavoprotein"/>
</dbReference>
<dbReference type="GO" id="GO:0010181">
    <property type="term" value="F:FMN binding"/>
    <property type="evidence" value="ECO:0007669"/>
    <property type="project" value="TreeGrafter"/>
</dbReference>
<dbReference type="Pfam" id="PF02441">
    <property type="entry name" value="Flavoprotein"/>
    <property type="match status" value="1"/>
</dbReference>
<dbReference type="GO" id="GO:0015937">
    <property type="term" value="P:coenzyme A biosynthetic process"/>
    <property type="evidence" value="ECO:0007669"/>
    <property type="project" value="UniProtKB-KW"/>
</dbReference>
<dbReference type="EMBL" id="HBEL01027471">
    <property type="protein sequence ID" value="CAD8416514.1"/>
    <property type="molecule type" value="Transcribed_RNA"/>
</dbReference>
<dbReference type="GO" id="GO:0071513">
    <property type="term" value="C:phosphopantothenoylcysteine decarboxylase complex"/>
    <property type="evidence" value="ECO:0007669"/>
    <property type="project" value="TreeGrafter"/>
</dbReference>
<dbReference type="GO" id="GO:0004633">
    <property type="term" value="F:phosphopantothenoylcysteine decarboxylase activity"/>
    <property type="evidence" value="ECO:0007669"/>
    <property type="project" value="TreeGrafter"/>
</dbReference>
<evidence type="ECO:0000256" key="1">
    <source>
        <dbReference type="ARBA" id="ARBA00022993"/>
    </source>
</evidence>
<dbReference type="PANTHER" id="PTHR14359">
    <property type="entry name" value="HOMO-OLIGOMERIC FLAVIN CONTAINING CYS DECARBOXYLASE FAMILY"/>
    <property type="match status" value="1"/>
</dbReference>
<proteinExistence type="inferred from homology"/>
<feature type="domain" description="Flavoprotein" evidence="3">
    <location>
        <begin position="24"/>
        <end position="108"/>
    </location>
</feature>
<evidence type="ECO:0000313" key="4">
    <source>
        <dbReference type="EMBL" id="CAD8416514.1"/>
    </source>
</evidence>
<evidence type="ECO:0000256" key="2">
    <source>
        <dbReference type="ARBA" id="ARBA00038350"/>
    </source>
</evidence>
<name>A0A7S0GGJ6_9STRA</name>
<comment type="similarity">
    <text evidence="2">Belongs to the HFCD (homooligomeric flavin containing Cys decarboxylase) superfamily.</text>
</comment>
<dbReference type="InterPro" id="IPR036551">
    <property type="entry name" value="Flavin_trans-like"/>
</dbReference>
<dbReference type="AlphaFoldDB" id="A0A7S0GGJ6"/>
<dbReference type="Gene3D" id="3.40.50.1950">
    <property type="entry name" value="Flavin prenyltransferase-like"/>
    <property type="match status" value="1"/>
</dbReference>
<sequence>MLRFHNNLGAEDEWKMWGRLGDPVLHILLRDWADIIVIAPLSAHTLAKLATGSCDDPLSCCMRAWDFGHGTRAAKPVILAPAMNTAMWEHPLTSQQLKTIQSFSDSSRGDNSNVFIVDPQVKTLACGEAGNGALAGVDDIVRITQSCLN</sequence>
<dbReference type="PANTHER" id="PTHR14359:SF6">
    <property type="entry name" value="PHOSPHOPANTOTHENOYLCYSTEINE DECARBOXYLASE"/>
    <property type="match status" value="1"/>
</dbReference>
<evidence type="ECO:0000259" key="3">
    <source>
        <dbReference type="Pfam" id="PF02441"/>
    </source>
</evidence>
<organism evidence="4">
    <name type="scientific">Proboscia inermis</name>
    <dbReference type="NCBI Taxonomy" id="420281"/>
    <lineage>
        <taxon>Eukaryota</taxon>
        <taxon>Sar</taxon>
        <taxon>Stramenopiles</taxon>
        <taxon>Ochrophyta</taxon>
        <taxon>Bacillariophyta</taxon>
        <taxon>Coscinodiscophyceae</taxon>
        <taxon>Rhizosoleniophycidae</taxon>
        <taxon>Rhizosoleniales</taxon>
        <taxon>Rhizosoleniaceae</taxon>
        <taxon>Proboscia</taxon>
    </lineage>
</organism>
<keyword evidence="1" id="KW-0173">Coenzyme A biosynthesis</keyword>
<dbReference type="SUPFAM" id="SSF52507">
    <property type="entry name" value="Homo-oligomeric flavin-containing Cys decarboxylases, HFCD"/>
    <property type="match status" value="1"/>
</dbReference>
<accession>A0A7S0GGJ6</accession>
<reference evidence="4" key="1">
    <citation type="submission" date="2021-01" db="EMBL/GenBank/DDBJ databases">
        <authorList>
            <person name="Corre E."/>
            <person name="Pelletier E."/>
            <person name="Niang G."/>
            <person name="Scheremetjew M."/>
            <person name="Finn R."/>
            <person name="Kale V."/>
            <person name="Holt S."/>
            <person name="Cochrane G."/>
            <person name="Meng A."/>
            <person name="Brown T."/>
            <person name="Cohen L."/>
        </authorList>
    </citation>
    <scope>NUCLEOTIDE SEQUENCE</scope>
    <source>
        <strain evidence="4">CCAP1064/1</strain>
    </source>
</reference>
<protein>
    <recommendedName>
        <fullName evidence="3">Flavoprotein domain-containing protein</fullName>
    </recommendedName>
</protein>